<evidence type="ECO:0000256" key="1">
    <source>
        <dbReference type="SAM" id="MobiDB-lite"/>
    </source>
</evidence>
<feature type="compositionally biased region" description="Low complexity" evidence="1">
    <location>
        <begin position="45"/>
        <end position="60"/>
    </location>
</feature>
<feature type="region of interest" description="Disordered" evidence="1">
    <location>
        <begin position="19"/>
        <end position="60"/>
    </location>
</feature>
<feature type="compositionally biased region" description="Basic and acidic residues" evidence="1">
    <location>
        <begin position="35"/>
        <end position="44"/>
    </location>
</feature>
<name>Q0RPK0_FRAAA</name>
<dbReference type="AlphaFoldDB" id="Q0RPK0"/>
<accession>Q0RPK0</accession>
<sequence length="60" mass="6305">MSLGRSIFGMQASAALLVESDPGDTEVAIPRPHGRRGDLHDRPRGYPNPAAAAPRPARSG</sequence>
<dbReference type="Proteomes" id="UP000000657">
    <property type="component" value="Chromosome"/>
</dbReference>
<evidence type="ECO:0000313" key="3">
    <source>
        <dbReference type="Proteomes" id="UP000000657"/>
    </source>
</evidence>
<proteinExistence type="predicted"/>
<reference evidence="2 3" key="1">
    <citation type="journal article" date="2007" name="Genome Res.">
        <title>Genome characteristics of facultatively symbiotic Frankia sp. strains reflect host range and host plant biogeography.</title>
        <authorList>
            <person name="Normand P."/>
            <person name="Lapierre P."/>
            <person name="Tisa L.S."/>
            <person name="Gogarten J.P."/>
            <person name="Alloisio N."/>
            <person name="Bagnarol E."/>
            <person name="Bassi C.A."/>
            <person name="Berry A.M."/>
            <person name="Bickhart D.M."/>
            <person name="Choisne N."/>
            <person name="Couloux A."/>
            <person name="Cournoyer B."/>
            <person name="Cruveiller S."/>
            <person name="Daubin V."/>
            <person name="Demange N."/>
            <person name="Francino M.P."/>
            <person name="Goltsman E."/>
            <person name="Huang Y."/>
            <person name="Kopp O.R."/>
            <person name="Labarre L."/>
            <person name="Lapidus A."/>
            <person name="Lavire C."/>
            <person name="Marechal J."/>
            <person name="Martinez M."/>
            <person name="Mastronunzio J.E."/>
            <person name="Mullin B.C."/>
            <person name="Niemann J."/>
            <person name="Pujic P."/>
            <person name="Rawnsley T."/>
            <person name="Rouy Z."/>
            <person name="Schenowitz C."/>
            <person name="Sellstedt A."/>
            <person name="Tavares F."/>
            <person name="Tomkins J.P."/>
            <person name="Vallenet D."/>
            <person name="Valverde C."/>
            <person name="Wall L.G."/>
            <person name="Wang Y."/>
            <person name="Medigue C."/>
            <person name="Benson D.R."/>
        </authorList>
    </citation>
    <scope>NUCLEOTIDE SEQUENCE [LARGE SCALE GENOMIC DNA]</scope>
    <source>
        <strain evidence="3">DSM 45986 / CECT 9034 / ACN14a</strain>
    </source>
</reference>
<gene>
    <name evidence="2" type="ordered locus">FRAAL1881</name>
</gene>
<dbReference type="KEGG" id="fal:FRAAL1881"/>
<keyword evidence="3" id="KW-1185">Reference proteome</keyword>
<dbReference type="EMBL" id="CT573213">
    <property type="protein sequence ID" value="CAJ60531.1"/>
    <property type="molecule type" value="Genomic_DNA"/>
</dbReference>
<evidence type="ECO:0000313" key="2">
    <source>
        <dbReference type="EMBL" id="CAJ60531.1"/>
    </source>
</evidence>
<organism evidence="2 3">
    <name type="scientific">Frankia alni (strain DSM 45986 / CECT 9034 / ACN14a)</name>
    <dbReference type="NCBI Taxonomy" id="326424"/>
    <lineage>
        <taxon>Bacteria</taxon>
        <taxon>Bacillati</taxon>
        <taxon>Actinomycetota</taxon>
        <taxon>Actinomycetes</taxon>
        <taxon>Frankiales</taxon>
        <taxon>Frankiaceae</taxon>
        <taxon>Frankia</taxon>
    </lineage>
</organism>
<protein>
    <submittedName>
        <fullName evidence="2">Uncharacterized protein</fullName>
    </submittedName>
</protein>
<dbReference type="HOGENOM" id="CLU_2934758_0_0_11"/>